<dbReference type="Pfam" id="PF13560">
    <property type="entry name" value="HTH_31"/>
    <property type="match status" value="1"/>
</dbReference>
<dbReference type="SMART" id="SM00530">
    <property type="entry name" value="HTH_XRE"/>
    <property type="match status" value="1"/>
</dbReference>
<evidence type="ECO:0000313" key="3">
    <source>
        <dbReference type="Proteomes" id="UP000317043"/>
    </source>
</evidence>
<proteinExistence type="predicted"/>
<keyword evidence="3" id="KW-1185">Reference proteome</keyword>
<dbReference type="Gene3D" id="1.10.260.40">
    <property type="entry name" value="lambda repressor-like DNA-binding domains"/>
    <property type="match status" value="1"/>
</dbReference>
<dbReference type="InterPro" id="IPR043917">
    <property type="entry name" value="DUF5753"/>
</dbReference>
<comment type="caution">
    <text evidence="2">The sequence shown here is derived from an EMBL/GenBank/DDBJ whole genome shotgun (WGS) entry which is preliminary data.</text>
</comment>
<dbReference type="InterPro" id="IPR010982">
    <property type="entry name" value="Lambda_DNA-bd_dom_sf"/>
</dbReference>
<organism evidence="2 3">
    <name type="scientific">Stackebrandtia endophytica</name>
    <dbReference type="NCBI Taxonomy" id="1496996"/>
    <lineage>
        <taxon>Bacteria</taxon>
        <taxon>Bacillati</taxon>
        <taxon>Actinomycetota</taxon>
        <taxon>Actinomycetes</taxon>
        <taxon>Glycomycetales</taxon>
        <taxon>Glycomycetaceae</taxon>
        <taxon>Stackebrandtia</taxon>
    </lineage>
</organism>
<protein>
    <submittedName>
        <fullName evidence="2">Helix-turn-helix protein</fullName>
    </submittedName>
</protein>
<name>A0A543AR79_9ACTN</name>
<dbReference type="GO" id="GO:0003677">
    <property type="term" value="F:DNA binding"/>
    <property type="evidence" value="ECO:0007669"/>
    <property type="project" value="InterPro"/>
</dbReference>
<dbReference type="InParanoid" id="A0A543AR79"/>
<gene>
    <name evidence="2" type="ORF">FB566_0528</name>
</gene>
<dbReference type="Pfam" id="PF19054">
    <property type="entry name" value="DUF5753"/>
    <property type="match status" value="1"/>
</dbReference>
<dbReference type="PROSITE" id="PS50943">
    <property type="entry name" value="HTH_CROC1"/>
    <property type="match status" value="1"/>
</dbReference>
<reference evidence="2 3" key="1">
    <citation type="submission" date="2019-06" db="EMBL/GenBank/DDBJ databases">
        <title>Sequencing the genomes of 1000 actinobacteria strains.</title>
        <authorList>
            <person name="Klenk H.-P."/>
        </authorList>
    </citation>
    <scope>NUCLEOTIDE SEQUENCE [LARGE SCALE GENOMIC DNA]</scope>
    <source>
        <strain evidence="2 3">DSM 45928</strain>
    </source>
</reference>
<dbReference type="OrthoDB" id="4285266at2"/>
<dbReference type="CDD" id="cd00093">
    <property type="entry name" value="HTH_XRE"/>
    <property type="match status" value="1"/>
</dbReference>
<dbReference type="AlphaFoldDB" id="A0A543AR79"/>
<evidence type="ECO:0000259" key="1">
    <source>
        <dbReference type="PROSITE" id="PS50943"/>
    </source>
</evidence>
<dbReference type="InterPro" id="IPR001387">
    <property type="entry name" value="Cro/C1-type_HTH"/>
</dbReference>
<dbReference type="EMBL" id="VFOW01000001">
    <property type="protein sequence ID" value="TQL75036.1"/>
    <property type="molecule type" value="Genomic_DNA"/>
</dbReference>
<dbReference type="RefSeq" id="WP_142034593.1">
    <property type="nucleotide sequence ID" value="NZ_JBHTGS010000002.1"/>
</dbReference>
<evidence type="ECO:0000313" key="2">
    <source>
        <dbReference type="EMBL" id="TQL75036.1"/>
    </source>
</evidence>
<dbReference type="SUPFAM" id="SSF47413">
    <property type="entry name" value="lambda repressor-like DNA-binding domains"/>
    <property type="match status" value="1"/>
</dbReference>
<sequence length="282" mass="31490">MDSWRDPGAQRWLLGGEVASIRESAHMSLAELAAVTEISKPKLGQLERGTYNVSPDELERILLACRASDADIARLTGYATRPRGRPWWNPWASIVPDWFGLFLGLEGMAVSISAYEPSAVPGLLQTADYARAITSVGTMVRPADIERHVELRVQRGRRLTEQAGSTYDVVIEEAVLHRMPSDRTIMRDQLQAILDLTDLDNIRVRILPLRRELHAAMTAPQHVLFGFADMDSVAYAEVFGGARYSRSADTLRSYREAGQHLSAAALSDEATRDFLRTLRRET</sequence>
<dbReference type="Proteomes" id="UP000317043">
    <property type="component" value="Unassembled WGS sequence"/>
</dbReference>
<accession>A0A543AR79</accession>
<feature type="domain" description="HTH cro/C1-type" evidence="1">
    <location>
        <begin position="18"/>
        <end position="72"/>
    </location>
</feature>